<organism evidence="2 3">
    <name type="scientific">Agrocybe chaxingu</name>
    <dbReference type="NCBI Taxonomy" id="84603"/>
    <lineage>
        <taxon>Eukaryota</taxon>
        <taxon>Fungi</taxon>
        <taxon>Dikarya</taxon>
        <taxon>Basidiomycota</taxon>
        <taxon>Agaricomycotina</taxon>
        <taxon>Agaricomycetes</taxon>
        <taxon>Agaricomycetidae</taxon>
        <taxon>Agaricales</taxon>
        <taxon>Agaricineae</taxon>
        <taxon>Strophariaceae</taxon>
        <taxon>Agrocybe</taxon>
    </lineage>
</organism>
<comment type="caution">
    <text evidence="2">The sequence shown here is derived from an EMBL/GenBank/DDBJ whole genome shotgun (WGS) entry which is preliminary data.</text>
</comment>
<dbReference type="Proteomes" id="UP001148786">
    <property type="component" value="Unassembled WGS sequence"/>
</dbReference>
<name>A0A9W8JS70_9AGAR</name>
<reference evidence="2" key="1">
    <citation type="submission" date="2022-07" db="EMBL/GenBank/DDBJ databases">
        <title>Genome Sequence of Agrocybe chaxingu.</title>
        <authorList>
            <person name="Buettner E."/>
        </authorList>
    </citation>
    <scope>NUCLEOTIDE SEQUENCE</scope>
    <source>
        <strain evidence="2">MP-N11</strain>
    </source>
</reference>
<dbReference type="EMBL" id="JANKHO010001216">
    <property type="protein sequence ID" value="KAJ3502882.1"/>
    <property type="molecule type" value="Genomic_DNA"/>
</dbReference>
<protein>
    <submittedName>
        <fullName evidence="2">Uncharacterized protein</fullName>
    </submittedName>
</protein>
<sequence length="403" mass="45644">MDVLQVRTPDLVPQGEPLLAGGLTHKATLAGLVNLSDDLLLQLLSHFPSAPLPTTQAFSRGATATIIRQKTLLSLSQTCSQLRHFFLPYVCDRLVVASGMLVGQRRLCASSPTEIQRYTSELLRQLRFLTLHKTWRLSIIVLDVEIWGESVNEPLTELALSMMQLPNLQIVRLSINSQTTAPKKSSMAEGIFAPYTYPRIQTLILDQKSYSLIRSCPCVRTLRHLHSHYEPWFIGVDFWEYAPLCRKLENTDFEFGMGEDVIQDFPNLRHLRLTHVEDDCPLTEKEMNIGLRNISSRPKLRTVSIHLLSDSECAEWGGISNAEVIDRIEDCLKGLSQADDHDRPLIVDQEGQPLKIDTEQHKRSSLQLQPASEEKTEKELGRQRRHNSSPVLTREGKGHCDVK</sequence>
<accession>A0A9W8JS70</accession>
<proteinExistence type="predicted"/>
<feature type="compositionally biased region" description="Basic and acidic residues" evidence="1">
    <location>
        <begin position="394"/>
        <end position="403"/>
    </location>
</feature>
<evidence type="ECO:0000313" key="2">
    <source>
        <dbReference type="EMBL" id="KAJ3502882.1"/>
    </source>
</evidence>
<feature type="region of interest" description="Disordered" evidence="1">
    <location>
        <begin position="350"/>
        <end position="403"/>
    </location>
</feature>
<evidence type="ECO:0000313" key="3">
    <source>
        <dbReference type="Proteomes" id="UP001148786"/>
    </source>
</evidence>
<dbReference type="AlphaFoldDB" id="A0A9W8JS70"/>
<feature type="compositionally biased region" description="Basic and acidic residues" evidence="1">
    <location>
        <begin position="372"/>
        <end position="382"/>
    </location>
</feature>
<keyword evidence="3" id="KW-1185">Reference proteome</keyword>
<gene>
    <name evidence="2" type="ORF">NLJ89_g8688</name>
</gene>
<dbReference type="SUPFAM" id="SSF52047">
    <property type="entry name" value="RNI-like"/>
    <property type="match status" value="1"/>
</dbReference>
<evidence type="ECO:0000256" key="1">
    <source>
        <dbReference type="SAM" id="MobiDB-lite"/>
    </source>
</evidence>